<dbReference type="EMBL" id="CVQH01005558">
    <property type="protein sequence ID" value="CRK14491.1"/>
    <property type="molecule type" value="Genomic_DNA"/>
</dbReference>
<dbReference type="OrthoDB" id="4824343at2759"/>
<evidence type="ECO:0000313" key="4">
    <source>
        <dbReference type="Proteomes" id="UP000044602"/>
    </source>
</evidence>
<feature type="region of interest" description="Disordered" evidence="1">
    <location>
        <begin position="81"/>
        <end position="127"/>
    </location>
</feature>
<protein>
    <submittedName>
        <fullName evidence="2">Uncharacterized protein</fullName>
    </submittedName>
</protein>
<proteinExistence type="predicted"/>
<evidence type="ECO:0000313" key="2">
    <source>
        <dbReference type="EMBL" id="CRK14491.1"/>
    </source>
</evidence>
<keyword evidence="4" id="KW-1185">Reference proteome</keyword>
<gene>
    <name evidence="2" type="ORF">BN1708_011140</name>
    <name evidence="3" type="ORF">HYQ45_001032</name>
</gene>
<evidence type="ECO:0000313" key="3">
    <source>
        <dbReference type="EMBL" id="KAG7142665.1"/>
    </source>
</evidence>
<evidence type="ECO:0000256" key="1">
    <source>
        <dbReference type="SAM" id="MobiDB-lite"/>
    </source>
</evidence>
<accession>A0A0G4KXS4</accession>
<sequence>MNPTQQKPRAAKRAIPCIGLFMTRRSKPTTPTITVTNDQEELVLSKTATRKTTSRLRCALAQPFVSLRRRWGTFRDRRADRREQRLLQDHGGVEEEIDEEFKDAASVEAPDVPQQREDQGSVRGPPGKYVLELDFSHIKEMETASWLRERRPETPAARKMGPAFSFRRPMTSRGARPMY</sequence>
<name>A0A0G4KXS4_VERLO</name>
<feature type="non-terminal residue" evidence="2">
    <location>
        <position position="179"/>
    </location>
</feature>
<feature type="compositionally biased region" description="Basic and acidic residues" evidence="1">
    <location>
        <begin position="81"/>
        <end position="93"/>
    </location>
</feature>
<dbReference type="Proteomes" id="UP000689129">
    <property type="component" value="Unassembled WGS sequence"/>
</dbReference>
<reference evidence="3" key="2">
    <citation type="journal article" date="2021" name="Mol. Plant Pathol.">
        <title>A 20-kb lineage-specific genomic region tames virulence in pathogenic amphidiploid Verticillium longisporum.</title>
        <authorList>
            <person name="Harting R."/>
            <person name="Starke J."/>
            <person name="Kusch H."/>
            <person name="Poggeler S."/>
            <person name="Maurus I."/>
            <person name="Schluter R."/>
            <person name="Landesfeind M."/>
            <person name="Bulla I."/>
            <person name="Nowrousian M."/>
            <person name="de Jonge R."/>
            <person name="Stahlhut G."/>
            <person name="Hoff K.J."/>
            <person name="Asshauer K.P."/>
            <person name="Thurmer A."/>
            <person name="Stanke M."/>
            <person name="Daniel R."/>
            <person name="Morgenstern B."/>
            <person name="Thomma B.P.H.J."/>
            <person name="Kronstad J.W."/>
            <person name="Braus-Stromeyer S.A."/>
            <person name="Braus G.H."/>
        </authorList>
    </citation>
    <scope>NUCLEOTIDE SEQUENCE</scope>
    <source>
        <strain evidence="3">Vl32</strain>
    </source>
</reference>
<dbReference type="Proteomes" id="UP000044602">
    <property type="component" value="Unassembled WGS sequence"/>
</dbReference>
<organism evidence="2 4">
    <name type="scientific">Verticillium longisporum</name>
    <name type="common">Verticillium dahliae var. longisporum</name>
    <dbReference type="NCBI Taxonomy" id="100787"/>
    <lineage>
        <taxon>Eukaryota</taxon>
        <taxon>Fungi</taxon>
        <taxon>Dikarya</taxon>
        <taxon>Ascomycota</taxon>
        <taxon>Pezizomycotina</taxon>
        <taxon>Sordariomycetes</taxon>
        <taxon>Hypocreomycetidae</taxon>
        <taxon>Glomerellales</taxon>
        <taxon>Plectosphaerellaceae</taxon>
        <taxon>Verticillium</taxon>
    </lineage>
</organism>
<feature type="region of interest" description="Disordered" evidence="1">
    <location>
        <begin position="145"/>
        <end position="179"/>
    </location>
</feature>
<dbReference type="EMBL" id="JAEMWZ010000015">
    <property type="protein sequence ID" value="KAG7142665.1"/>
    <property type="molecule type" value="Genomic_DNA"/>
</dbReference>
<dbReference type="AlphaFoldDB" id="A0A0G4KXS4"/>
<reference evidence="2 4" key="1">
    <citation type="submission" date="2015-05" db="EMBL/GenBank/DDBJ databases">
        <authorList>
            <person name="Wang D.B."/>
            <person name="Wang M."/>
        </authorList>
    </citation>
    <scope>NUCLEOTIDE SEQUENCE [LARGE SCALE GENOMIC DNA]</scope>
    <source>
        <strain evidence="2">VL1</strain>
    </source>
</reference>